<dbReference type="Pfam" id="PF10142">
    <property type="entry name" value="PhoPQ_related"/>
    <property type="match status" value="1"/>
</dbReference>
<dbReference type="Proteomes" id="UP001515683">
    <property type="component" value="Unassembled WGS sequence"/>
</dbReference>
<evidence type="ECO:0000313" key="2">
    <source>
        <dbReference type="EMBL" id="NIF24477.1"/>
    </source>
</evidence>
<accession>A0ABX0RHG4</accession>
<name>A0ABX0RHG4_9GAMM</name>
<feature type="signal peptide" evidence="1">
    <location>
        <begin position="1"/>
        <end position="23"/>
    </location>
</feature>
<keyword evidence="3" id="KW-1185">Reference proteome</keyword>
<feature type="chain" id="PRO_5047307955" evidence="1">
    <location>
        <begin position="24"/>
        <end position="492"/>
    </location>
</feature>
<dbReference type="EMBL" id="VWXF01000015">
    <property type="protein sequence ID" value="NIF24477.1"/>
    <property type="molecule type" value="Genomic_DNA"/>
</dbReference>
<keyword evidence="1" id="KW-0732">Signal</keyword>
<protein>
    <submittedName>
        <fullName evidence="2">PhoPQ-regulated protein</fullName>
    </submittedName>
</protein>
<reference evidence="2 3" key="1">
    <citation type="journal article" date="2019" name="bioRxiv">
        <title>Bacteria contribute to plant secondary compound degradation in a generalist herbivore system.</title>
        <authorList>
            <person name="Francoeur C.B."/>
            <person name="Khadempour L."/>
            <person name="Moreira-Soto R.D."/>
            <person name="Gotting K."/>
            <person name="Book A.J."/>
            <person name="Pinto-Tomas A.A."/>
            <person name="Keefover-Ring K."/>
            <person name="Currie C.R."/>
        </authorList>
    </citation>
    <scope>NUCLEOTIDE SEQUENCE [LARGE SCALE GENOMIC DNA]</scope>
    <source>
        <strain evidence="2">Acro-835</strain>
    </source>
</reference>
<dbReference type="PANTHER" id="PTHR31497">
    <property type="entry name" value="AUTOCRINE PROLIFERATION REPRESSOR PROTEIN A"/>
    <property type="match status" value="1"/>
</dbReference>
<dbReference type="SUPFAM" id="SSF53474">
    <property type="entry name" value="alpha/beta-Hydrolases"/>
    <property type="match status" value="1"/>
</dbReference>
<dbReference type="PIRSF" id="PIRSF014728">
    <property type="entry name" value="PqaA"/>
    <property type="match status" value="1"/>
</dbReference>
<evidence type="ECO:0000256" key="1">
    <source>
        <dbReference type="SAM" id="SignalP"/>
    </source>
</evidence>
<dbReference type="InterPro" id="IPR009199">
    <property type="entry name" value="PhoPQ-act_pathogen-rel_PqaA"/>
</dbReference>
<proteinExistence type="predicted"/>
<dbReference type="InterPro" id="IPR029058">
    <property type="entry name" value="AB_hydrolase_fold"/>
</dbReference>
<dbReference type="PANTHER" id="PTHR31497:SF0">
    <property type="entry name" value="AUTOCRINE PROLIFERATION REPRESSOR PROTEIN A"/>
    <property type="match status" value="1"/>
</dbReference>
<evidence type="ECO:0000313" key="3">
    <source>
        <dbReference type="Proteomes" id="UP001515683"/>
    </source>
</evidence>
<sequence>MKALLLIITSLAAAGLYAQPAMSSECNAPSDVISCYRQSLAERPLDYVMISKETLRDQPPQKQGAQPASAKELEAQPHVDVTRYRLMSQSWSPDGLVTPMAWQHDVNIYIPPDARGDLALIAVDLDERTNAETAYYSHTIVVSLNNVPSVDLTYQGDKAPREEDDSIARSWQLYMDKPALRARLPLHVPMAAAISQTIRLAKAELKQQHIDKFVVTGASKRGWATWLAGISDPAVVAIVPFVADVLNTQKMVQHMYQTYGGNWPIAFAPYYQNHTDMEYQTAHFAELMKIEDPMQYMGTDHQQRLAIPKYIVNASGDDFFPPDNTKFYYNALPGVKSLRMAPNSDHIGINRFFRSSLVTFLDRLQEKRPLPVINESLEQQSTSKMLQLSFSEKPVRIEVWRAVNPTARDFRLACGIRYGSSALVVPADNKVDVSLAYYGSGWQAMFVEATFSDGYVATSQVYITPDDRYPTVAPMSQGGACTTLPGRSNAAS</sequence>
<dbReference type="Gene3D" id="3.40.50.1820">
    <property type="entry name" value="alpha/beta hydrolase"/>
    <property type="match status" value="1"/>
</dbReference>
<comment type="caution">
    <text evidence="2">The sequence shown here is derived from an EMBL/GenBank/DDBJ whole genome shotgun (WGS) entry which is preliminary data.</text>
</comment>
<organism evidence="2 3">
    <name type="scientific">Candidatus Pantoea multigeneris</name>
    <dbReference type="NCBI Taxonomy" id="2608357"/>
    <lineage>
        <taxon>Bacteria</taxon>
        <taxon>Pseudomonadati</taxon>
        <taxon>Pseudomonadota</taxon>
        <taxon>Gammaproteobacteria</taxon>
        <taxon>Enterobacterales</taxon>
        <taxon>Erwiniaceae</taxon>
        <taxon>Pantoea</taxon>
    </lineage>
</organism>
<dbReference type="RefSeq" id="WP_167018415.1">
    <property type="nucleotide sequence ID" value="NZ_VWXF01000015.1"/>
</dbReference>
<gene>
    <name evidence="2" type="ORF">F3J40_23160</name>
</gene>